<dbReference type="InterPro" id="IPR014738">
    <property type="entry name" value="Citrate_transporter"/>
</dbReference>
<feature type="transmembrane region" description="Helical" evidence="6">
    <location>
        <begin position="263"/>
        <end position="281"/>
    </location>
</feature>
<keyword evidence="4 6" id="KW-1133">Transmembrane helix</keyword>
<dbReference type="InterPro" id="IPR004680">
    <property type="entry name" value="Cit_transptr-like_dom"/>
</dbReference>
<evidence type="ECO:0000256" key="4">
    <source>
        <dbReference type="ARBA" id="ARBA00022989"/>
    </source>
</evidence>
<dbReference type="Proteomes" id="UP001165492">
    <property type="component" value="Unassembled WGS sequence"/>
</dbReference>
<feature type="transmembrane region" description="Helical" evidence="6">
    <location>
        <begin position="28"/>
        <end position="46"/>
    </location>
</feature>
<evidence type="ECO:0000256" key="3">
    <source>
        <dbReference type="ARBA" id="ARBA00022692"/>
    </source>
</evidence>
<accession>A0ABS8HUX2</accession>
<comment type="subcellular location">
    <subcellularLocation>
        <location evidence="1">Membrane</location>
        <topology evidence="1">Multi-pass membrane protein</topology>
    </subcellularLocation>
</comment>
<reference evidence="8" key="1">
    <citation type="submission" date="2021-11" db="EMBL/GenBank/DDBJ databases">
        <title>Description of a new species Pelosinus isolated from the bottom sediments of Lake Baikal.</title>
        <authorList>
            <person name="Zakharyuk A."/>
        </authorList>
    </citation>
    <scope>NUCLEOTIDE SEQUENCE</scope>
    <source>
        <strain evidence="8">Bkl1</strain>
    </source>
</reference>
<feature type="transmembrane region" description="Helical" evidence="6">
    <location>
        <begin position="138"/>
        <end position="158"/>
    </location>
</feature>
<dbReference type="PANTHER" id="PTHR30354:SF26">
    <property type="entry name" value="TRANSPORTER, PUTATIVE-RELATED"/>
    <property type="match status" value="1"/>
</dbReference>
<evidence type="ECO:0000256" key="5">
    <source>
        <dbReference type="ARBA" id="ARBA00023136"/>
    </source>
</evidence>
<keyword evidence="3 6" id="KW-0812">Transmembrane</keyword>
<feature type="transmembrane region" description="Helical" evidence="6">
    <location>
        <begin position="53"/>
        <end position="75"/>
    </location>
</feature>
<proteinExistence type="predicted"/>
<dbReference type="RefSeq" id="WP_229534928.1">
    <property type="nucleotide sequence ID" value="NZ_JAJHJB010000011.1"/>
</dbReference>
<evidence type="ECO:0000256" key="6">
    <source>
        <dbReference type="SAM" id="Phobius"/>
    </source>
</evidence>
<evidence type="ECO:0000256" key="1">
    <source>
        <dbReference type="ARBA" id="ARBA00004141"/>
    </source>
</evidence>
<name>A0ABS8HUX2_9FIRM</name>
<feature type="transmembrane region" description="Helical" evidence="6">
    <location>
        <begin position="240"/>
        <end position="257"/>
    </location>
</feature>
<dbReference type="InterPro" id="IPR003474">
    <property type="entry name" value="Glcn_transporter"/>
</dbReference>
<keyword evidence="5 6" id="KW-0472">Membrane</keyword>
<feature type="transmembrane region" description="Helical" evidence="6">
    <location>
        <begin position="389"/>
        <end position="409"/>
    </location>
</feature>
<feature type="transmembrane region" description="Helical" evidence="6">
    <location>
        <begin position="293"/>
        <end position="315"/>
    </location>
</feature>
<gene>
    <name evidence="8" type="ORF">LMF89_10065</name>
</gene>
<dbReference type="NCBIfam" id="TIGR00784">
    <property type="entry name" value="citMHS"/>
    <property type="match status" value="1"/>
</dbReference>
<evidence type="ECO:0000313" key="9">
    <source>
        <dbReference type="Proteomes" id="UP001165492"/>
    </source>
</evidence>
<sequence length="441" mass="46907">MLALIGFLMVIFIIYLLMQSKATPAPIFILVPLIAAAAAGSSFVEVSKYVKDGVAVTMPIAVLFMFSIIYFALMSDAGMFDPLINFLVKKAGNNVVAITVATGIIATIAHLDGSLAATLLVTVPAMLPLYKKLNIRPLIMLVIIGSAMSIMNLVPWGGPVARIAAITKVDINQLWHTLIPLQVVGMIIVLAFAAFLGVLEKRRGAGMQAIDVNAATLTAEEQEQNAAKSAKAEALKRPKLVVFNVFLTIGVIALMMFTKIPLYAAFMFGLAIALLVNYPNVKEQNARLKAHAGEALSMATILLASGVFLGVISGAKMLDSMAVTFISIIPPFLGPYLHLIMGVFAVPLGMLLGTDSYFFGLVPVAMSVGSKYGIDPINMANAMLIGKNYGVLVTPHAATTFLAIGLAGVELKEHLKYCMPLLWGLSLVSLFAAILLGIVKI</sequence>
<organism evidence="8 9">
    <name type="scientific">Pelosinus baikalensis</name>
    <dbReference type="NCBI Taxonomy" id="2892015"/>
    <lineage>
        <taxon>Bacteria</taxon>
        <taxon>Bacillati</taxon>
        <taxon>Bacillota</taxon>
        <taxon>Negativicutes</taxon>
        <taxon>Selenomonadales</taxon>
        <taxon>Sporomusaceae</taxon>
        <taxon>Pelosinus</taxon>
    </lineage>
</organism>
<feature type="transmembrane region" description="Helical" evidence="6">
    <location>
        <begin position="178"/>
        <end position="199"/>
    </location>
</feature>
<evidence type="ECO:0000313" key="8">
    <source>
        <dbReference type="EMBL" id="MCC5465699.1"/>
    </source>
</evidence>
<feature type="transmembrane region" description="Helical" evidence="6">
    <location>
        <begin position="95"/>
        <end position="126"/>
    </location>
</feature>
<feature type="domain" description="Citrate transporter-like" evidence="7">
    <location>
        <begin position="31"/>
        <end position="386"/>
    </location>
</feature>
<dbReference type="EMBL" id="JAJHJB010000011">
    <property type="protein sequence ID" value="MCC5465699.1"/>
    <property type="molecule type" value="Genomic_DNA"/>
</dbReference>
<keyword evidence="2" id="KW-0813">Transport</keyword>
<comment type="caution">
    <text evidence="8">The sequence shown here is derived from an EMBL/GenBank/DDBJ whole genome shotgun (WGS) entry which is preliminary data.</text>
</comment>
<keyword evidence="9" id="KW-1185">Reference proteome</keyword>
<dbReference type="PANTHER" id="PTHR30354">
    <property type="entry name" value="GNT FAMILY GLUCONATE TRANSPORTER"/>
    <property type="match status" value="1"/>
</dbReference>
<feature type="transmembrane region" description="Helical" evidence="6">
    <location>
        <begin position="421"/>
        <end position="439"/>
    </location>
</feature>
<evidence type="ECO:0000259" key="7">
    <source>
        <dbReference type="Pfam" id="PF03600"/>
    </source>
</evidence>
<dbReference type="Pfam" id="PF03600">
    <property type="entry name" value="CitMHS"/>
    <property type="match status" value="1"/>
</dbReference>
<evidence type="ECO:0000256" key="2">
    <source>
        <dbReference type="ARBA" id="ARBA00022448"/>
    </source>
</evidence>
<protein>
    <submittedName>
        <fullName evidence="8">Citrate:proton symporter</fullName>
    </submittedName>
</protein>
<feature type="transmembrane region" description="Helical" evidence="6">
    <location>
        <begin position="335"/>
        <end position="368"/>
    </location>
</feature>